<evidence type="ECO:0000313" key="2">
    <source>
        <dbReference type="EMBL" id="TWO71078.1"/>
    </source>
</evidence>
<gene>
    <name evidence="2" type="ORF">FN976_12215</name>
</gene>
<evidence type="ECO:0000313" key="3">
    <source>
        <dbReference type="Proteomes" id="UP000318199"/>
    </source>
</evidence>
<accession>A0A562ZRY4</accession>
<organism evidence="2 3">
    <name type="scientific">Caenimonas sedimenti</name>
    <dbReference type="NCBI Taxonomy" id="2596921"/>
    <lineage>
        <taxon>Bacteria</taxon>
        <taxon>Pseudomonadati</taxon>
        <taxon>Pseudomonadota</taxon>
        <taxon>Betaproteobacteria</taxon>
        <taxon>Burkholderiales</taxon>
        <taxon>Comamonadaceae</taxon>
        <taxon>Caenimonas</taxon>
    </lineage>
</organism>
<sequence>MGRILKWLVGALVLCALAAAAAVLSVQQWLRTDDFRVRMQQQATQVLGVPLQIGKLSVDM</sequence>
<evidence type="ECO:0008006" key="4">
    <source>
        <dbReference type="Google" id="ProtNLM"/>
    </source>
</evidence>
<dbReference type="AlphaFoldDB" id="A0A562ZRY4"/>
<dbReference type="EMBL" id="VOBQ01000009">
    <property type="protein sequence ID" value="TWO71078.1"/>
    <property type="molecule type" value="Genomic_DNA"/>
</dbReference>
<keyword evidence="3" id="KW-1185">Reference proteome</keyword>
<proteinExistence type="predicted"/>
<reference evidence="2 3" key="1">
    <citation type="submission" date="2019-07" db="EMBL/GenBank/DDBJ databases">
        <title>Caenimonas sedimenti sp. nov., isolated from activated sludge.</title>
        <authorList>
            <person name="Xu J."/>
        </authorList>
    </citation>
    <scope>NUCLEOTIDE SEQUENCE [LARGE SCALE GENOMIC DNA]</scope>
    <source>
        <strain evidence="2 3">HX-9-20</strain>
    </source>
</reference>
<dbReference type="Proteomes" id="UP000318199">
    <property type="component" value="Unassembled WGS sequence"/>
</dbReference>
<keyword evidence="1" id="KW-0732">Signal</keyword>
<feature type="chain" id="PRO_5022003372" description="AsmA family protein" evidence="1">
    <location>
        <begin position="22"/>
        <end position="60"/>
    </location>
</feature>
<name>A0A562ZRY4_9BURK</name>
<evidence type="ECO:0000256" key="1">
    <source>
        <dbReference type="SAM" id="SignalP"/>
    </source>
</evidence>
<feature type="signal peptide" evidence="1">
    <location>
        <begin position="1"/>
        <end position="21"/>
    </location>
</feature>
<protein>
    <recommendedName>
        <fullName evidence="4">AsmA family protein</fullName>
    </recommendedName>
</protein>
<comment type="caution">
    <text evidence="2">The sequence shown here is derived from an EMBL/GenBank/DDBJ whole genome shotgun (WGS) entry which is preliminary data.</text>
</comment>
<dbReference type="RefSeq" id="WP_145893308.1">
    <property type="nucleotide sequence ID" value="NZ_VOBQ01000009.1"/>
</dbReference>